<feature type="chain" id="PRO_5032689362" description="Collagenase NC10/endostatin domain-containing protein" evidence="1">
    <location>
        <begin position="17"/>
        <end position="363"/>
    </location>
</feature>
<dbReference type="SUPFAM" id="SSF56436">
    <property type="entry name" value="C-type lectin-like"/>
    <property type="match status" value="1"/>
</dbReference>
<evidence type="ECO:0000313" key="4">
    <source>
        <dbReference type="Proteomes" id="UP000663868"/>
    </source>
</evidence>
<protein>
    <recommendedName>
        <fullName evidence="2">Collagenase NC10/endostatin domain-containing protein</fullName>
    </recommendedName>
</protein>
<reference evidence="3" key="1">
    <citation type="submission" date="2021-02" db="EMBL/GenBank/DDBJ databases">
        <authorList>
            <person name="Nowell W R."/>
        </authorList>
    </citation>
    <scope>NUCLEOTIDE SEQUENCE</scope>
</reference>
<evidence type="ECO:0000259" key="2">
    <source>
        <dbReference type="Pfam" id="PF06482"/>
    </source>
</evidence>
<evidence type="ECO:0000313" key="3">
    <source>
        <dbReference type="EMBL" id="CAF3744554.1"/>
    </source>
</evidence>
<dbReference type="AlphaFoldDB" id="A0A818XWA0"/>
<name>A0A818XWA0_9BILA</name>
<dbReference type="Pfam" id="PF06482">
    <property type="entry name" value="Endostatin"/>
    <property type="match status" value="1"/>
</dbReference>
<organism evidence="3 4">
    <name type="scientific">Adineta steineri</name>
    <dbReference type="NCBI Taxonomy" id="433720"/>
    <lineage>
        <taxon>Eukaryota</taxon>
        <taxon>Metazoa</taxon>
        <taxon>Spiralia</taxon>
        <taxon>Gnathifera</taxon>
        <taxon>Rotifera</taxon>
        <taxon>Eurotatoria</taxon>
        <taxon>Bdelloidea</taxon>
        <taxon>Adinetida</taxon>
        <taxon>Adinetidae</taxon>
        <taxon>Adineta</taxon>
    </lineage>
</organism>
<dbReference type="InterPro" id="IPR016187">
    <property type="entry name" value="CTDL_fold"/>
</dbReference>
<proteinExistence type="predicted"/>
<gene>
    <name evidence="3" type="ORF">KXQ929_LOCUS13870</name>
</gene>
<dbReference type="InterPro" id="IPR010515">
    <property type="entry name" value="Collagenase_NC10/endostatin"/>
</dbReference>
<evidence type="ECO:0000256" key="1">
    <source>
        <dbReference type="SAM" id="SignalP"/>
    </source>
</evidence>
<accession>A0A818XWA0</accession>
<dbReference type="Gene3D" id="3.10.100.10">
    <property type="entry name" value="Mannose-Binding Protein A, subunit A"/>
    <property type="match status" value="1"/>
</dbReference>
<feature type="domain" description="Collagenase NC10/endostatin" evidence="2">
    <location>
        <begin position="244"/>
        <end position="354"/>
    </location>
</feature>
<keyword evidence="1" id="KW-0732">Signal</keyword>
<sequence>MFNLLIIIILCQGTIAFTKQISPTDPICQCEKGERGTKGDMGHCPTSCAHQYDTYSKDCLGTRFNLERLARSIRQLVIDTKVVYRDARRKSCKCPTVASTSTISNPYLLDYRMQTRLKGDKGDAGQSCPLNCMQSIQTNVRVFSTFEAAMNALFSYPDHTYVHIVSEHGHLQGVYIRIHERLIPLRLENEQTYPVQQQISSISKPKCTTTLPCRNLHIFALGPYTRKMCNPERPILCSKLSDFDDLCERVAERHHLKGFYRAFMSTSTQWLSNLFDGICMDAKIINMHEQTLFNSFKEMFQDKPAQNELLDVQGLKPQFQYWWHGSLSNGTAANDTCVDWSRQDTSLSGIASRIPDGISAIQI</sequence>
<feature type="signal peptide" evidence="1">
    <location>
        <begin position="1"/>
        <end position="16"/>
    </location>
</feature>
<dbReference type="InterPro" id="IPR016186">
    <property type="entry name" value="C-type_lectin-like/link_sf"/>
</dbReference>
<comment type="caution">
    <text evidence="3">The sequence shown here is derived from an EMBL/GenBank/DDBJ whole genome shotgun (WGS) entry which is preliminary data.</text>
</comment>
<dbReference type="Proteomes" id="UP000663868">
    <property type="component" value="Unassembled WGS sequence"/>
</dbReference>
<dbReference type="EMBL" id="CAJOBB010000754">
    <property type="protein sequence ID" value="CAF3744554.1"/>
    <property type="molecule type" value="Genomic_DNA"/>
</dbReference>